<dbReference type="Proteomes" id="UP000275267">
    <property type="component" value="Unassembled WGS sequence"/>
</dbReference>
<evidence type="ECO:0000313" key="4">
    <source>
        <dbReference type="Proteomes" id="UP000275267"/>
    </source>
</evidence>
<dbReference type="PANTHER" id="PTHR33018:SF34">
    <property type="entry name" value="OS02G0472350 PROTEIN"/>
    <property type="match status" value="1"/>
</dbReference>
<feature type="compositionally biased region" description="Basic and acidic residues" evidence="1">
    <location>
        <begin position="282"/>
        <end position="291"/>
    </location>
</feature>
<evidence type="ECO:0000313" key="3">
    <source>
        <dbReference type="EMBL" id="RLM69684.1"/>
    </source>
</evidence>
<gene>
    <name evidence="3" type="ORF">C2845_PM17G05090</name>
</gene>
<dbReference type="Pfam" id="PF26133">
    <property type="entry name" value="DUF8039"/>
    <property type="match status" value="1"/>
</dbReference>
<feature type="domain" description="DUF8039" evidence="2">
    <location>
        <begin position="83"/>
        <end position="176"/>
    </location>
</feature>
<feature type="region of interest" description="Disordered" evidence="1">
    <location>
        <begin position="180"/>
        <end position="291"/>
    </location>
</feature>
<name>A0A3L6Q267_PANMI</name>
<comment type="caution">
    <text evidence="3">The sequence shown here is derived from an EMBL/GenBank/DDBJ whole genome shotgun (WGS) entry which is preliminary data.</text>
</comment>
<dbReference type="OrthoDB" id="1426731at2759"/>
<evidence type="ECO:0000259" key="2">
    <source>
        <dbReference type="Pfam" id="PF26133"/>
    </source>
</evidence>
<keyword evidence="4" id="KW-1185">Reference proteome</keyword>
<proteinExistence type="predicted"/>
<dbReference type="InterPro" id="IPR058352">
    <property type="entry name" value="DUF8039"/>
</dbReference>
<dbReference type="EMBL" id="PQIB02000014">
    <property type="protein sequence ID" value="RLM69684.1"/>
    <property type="molecule type" value="Genomic_DNA"/>
</dbReference>
<dbReference type="STRING" id="4540.A0A3L6Q267"/>
<organism evidence="3 4">
    <name type="scientific">Panicum miliaceum</name>
    <name type="common">Proso millet</name>
    <name type="synonym">Broomcorn millet</name>
    <dbReference type="NCBI Taxonomy" id="4540"/>
    <lineage>
        <taxon>Eukaryota</taxon>
        <taxon>Viridiplantae</taxon>
        <taxon>Streptophyta</taxon>
        <taxon>Embryophyta</taxon>
        <taxon>Tracheophyta</taxon>
        <taxon>Spermatophyta</taxon>
        <taxon>Magnoliopsida</taxon>
        <taxon>Liliopsida</taxon>
        <taxon>Poales</taxon>
        <taxon>Poaceae</taxon>
        <taxon>PACMAD clade</taxon>
        <taxon>Panicoideae</taxon>
        <taxon>Panicodae</taxon>
        <taxon>Paniceae</taxon>
        <taxon>Panicinae</taxon>
        <taxon>Panicum</taxon>
        <taxon>Panicum sect. Panicum</taxon>
    </lineage>
</organism>
<reference evidence="4" key="1">
    <citation type="journal article" date="2019" name="Nat. Commun.">
        <title>The genome of broomcorn millet.</title>
        <authorList>
            <person name="Zou C."/>
            <person name="Miki D."/>
            <person name="Li D."/>
            <person name="Tang Q."/>
            <person name="Xiao L."/>
            <person name="Rajput S."/>
            <person name="Deng P."/>
            <person name="Jia W."/>
            <person name="Huang R."/>
            <person name="Zhang M."/>
            <person name="Sun Y."/>
            <person name="Hu J."/>
            <person name="Fu X."/>
            <person name="Schnable P.S."/>
            <person name="Li F."/>
            <person name="Zhang H."/>
            <person name="Feng B."/>
            <person name="Zhu X."/>
            <person name="Liu R."/>
            <person name="Schnable J.C."/>
            <person name="Zhu J.-K."/>
            <person name="Zhang H."/>
        </authorList>
    </citation>
    <scope>NUCLEOTIDE SEQUENCE [LARGE SCALE GENOMIC DNA]</scope>
</reference>
<dbReference type="PANTHER" id="PTHR33018">
    <property type="entry name" value="OS10G0338966 PROTEIN-RELATED"/>
    <property type="match status" value="1"/>
</dbReference>
<feature type="compositionally biased region" description="Polar residues" evidence="1">
    <location>
        <begin position="181"/>
        <end position="196"/>
    </location>
</feature>
<protein>
    <recommendedName>
        <fullName evidence="2">DUF8039 domain-containing protein</fullName>
    </recommendedName>
</protein>
<evidence type="ECO:0000256" key="1">
    <source>
        <dbReference type="SAM" id="MobiDB-lite"/>
    </source>
</evidence>
<accession>A0A3L6Q267</accession>
<sequence>MGSKVPWGKGFSDYSDSYRSRSRSKSHKAELTEERIIAMVDERVQQVLSQSSQFNINRASNPPAKKSSCASTGQLELDAGPFPVDEIQEATRCRLHAPIMGISIQVAAGQVFPSEPGMMFHNVLIPKGFTTVQVDMVLNSEFEKFKLEIPVEEEEISTLGDAVGNFILWRKRCVDLVHPSRPSSAIQSAPRQQTSPEKSKSKEQVAASDSSPKKSKSKEKDKPAKNSITSPEKLAQAAASDSSPKKSKSKEKDKPVENSITSPEKLVEAAASDSSPKKSKSKEKDKSTHKDYSLFPVPEQYERGLPLCTQAHLLKMSLQCRALHDWYMKATNEQGYCNLMGKFAYKHFLHRSGRLWVDFDDLRNLYHLLRMDSNLMRCWTLQVSTISKYVYSLATYFC</sequence>
<feature type="region of interest" description="Disordered" evidence="1">
    <location>
        <begin position="1"/>
        <end position="32"/>
    </location>
</feature>
<dbReference type="AlphaFoldDB" id="A0A3L6Q267"/>